<gene>
    <name evidence="5" type="ORF">M0H32_05390</name>
</gene>
<dbReference type="SMART" id="SM00342">
    <property type="entry name" value="HTH_ARAC"/>
    <property type="match status" value="1"/>
</dbReference>
<dbReference type="RefSeq" id="WP_248151724.1">
    <property type="nucleotide sequence ID" value="NZ_JALNMJ010000002.1"/>
</dbReference>
<keyword evidence="2" id="KW-0238">DNA-binding</keyword>
<dbReference type="PANTHER" id="PTHR47894:SF1">
    <property type="entry name" value="HTH-TYPE TRANSCRIPTIONAL REGULATOR VQSM"/>
    <property type="match status" value="1"/>
</dbReference>
<dbReference type="PANTHER" id="PTHR47894">
    <property type="entry name" value="HTH-TYPE TRANSCRIPTIONAL REGULATOR GADX"/>
    <property type="match status" value="1"/>
</dbReference>
<dbReference type="InterPro" id="IPR009057">
    <property type="entry name" value="Homeodomain-like_sf"/>
</dbReference>
<proteinExistence type="predicted"/>
<dbReference type="Proteomes" id="UP001431221">
    <property type="component" value="Unassembled WGS sequence"/>
</dbReference>
<sequence length="301" mass="32623">MFGRQSETAETWPDPMDIVDRLYHKRGCDAVFALARALGSPSGFDVISHVLMRSETLPELVRRWNGLVTLQASLRYVDGSGTSSFVMNEGAATLLLAPHRVRPANRKPFGPAMLAGVVTGTLESAGFVIEGIWSVPRGRAARPVFQSGFCPEDVLDFDSDLVIRLSGADKTKAKRSRPQFSGDFNHLLAPDATGASIRLITRVVDVLERAEGDHMGLAVTAAGLGVSSRSLSRRLSEAGIGYGRLARYVRLRKASRLLVGGATSLDDVAYLAAYSDRHHLSREFRKMAQVTPSGLRDLMAG</sequence>
<dbReference type="InterPro" id="IPR018060">
    <property type="entry name" value="HTH_AraC"/>
</dbReference>
<protein>
    <submittedName>
        <fullName evidence="5">AraC family transcriptional regulator</fullName>
    </submittedName>
</protein>
<keyword evidence="6" id="KW-1185">Reference proteome</keyword>
<evidence type="ECO:0000256" key="1">
    <source>
        <dbReference type="ARBA" id="ARBA00023015"/>
    </source>
</evidence>
<accession>A0ABT0GQ75</accession>
<evidence type="ECO:0000313" key="5">
    <source>
        <dbReference type="EMBL" id="MCK7611585.1"/>
    </source>
</evidence>
<evidence type="ECO:0000259" key="4">
    <source>
        <dbReference type="PROSITE" id="PS01124"/>
    </source>
</evidence>
<dbReference type="InterPro" id="IPR018062">
    <property type="entry name" value="HTH_AraC-typ_CS"/>
</dbReference>
<dbReference type="PROSITE" id="PS00041">
    <property type="entry name" value="HTH_ARAC_FAMILY_1"/>
    <property type="match status" value="1"/>
</dbReference>
<evidence type="ECO:0000256" key="2">
    <source>
        <dbReference type="ARBA" id="ARBA00023125"/>
    </source>
</evidence>
<organism evidence="5 6">
    <name type="scientific">Roseibium sediminicola</name>
    <dbReference type="NCBI Taxonomy" id="2933272"/>
    <lineage>
        <taxon>Bacteria</taxon>
        <taxon>Pseudomonadati</taxon>
        <taxon>Pseudomonadota</taxon>
        <taxon>Alphaproteobacteria</taxon>
        <taxon>Hyphomicrobiales</taxon>
        <taxon>Stappiaceae</taxon>
        <taxon>Roseibium</taxon>
    </lineage>
</organism>
<keyword evidence="1" id="KW-0805">Transcription regulation</keyword>
<name>A0ABT0GQ75_9HYPH</name>
<dbReference type="PROSITE" id="PS01124">
    <property type="entry name" value="HTH_ARAC_FAMILY_2"/>
    <property type="match status" value="1"/>
</dbReference>
<keyword evidence="3" id="KW-0804">Transcription</keyword>
<evidence type="ECO:0000256" key="3">
    <source>
        <dbReference type="ARBA" id="ARBA00023163"/>
    </source>
</evidence>
<feature type="domain" description="HTH araC/xylS-type" evidence="4">
    <location>
        <begin position="201"/>
        <end position="298"/>
    </location>
</feature>
<dbReference type="Gene3D" id="1.10.10.60">
    <property type="entry name" value="Homeodomain-like"/>
    <property type="match status" value="1"/>
</dbReference>
<reference evidence="5" key="1">
    <citation type="submission" date="2022-04" db="EMBL/GenBank/DDBJ databases">
        <title>Roseibium sp. CAU 1639 isolated from mud.</title>
        <authorList>
            <person name="Kim W."/>
        </authorList>
    </citation>
    <scope>NUCLEOTIDE SEQUENCE</scope>
    <source>
        <strain evidence="5">CAU 1639</strain>
    </source>
</reference>
<dbReference type="Pfam" id="PF12833">
    <property type="entry name" value="HTH_18"/>
    <property type="match status" value="1"/>
</dbReference>
<evidence type="ECO:0000313" key="6">
    <source>
        <dbReference type="Proteomes" id="UP001431221"/>
    </source>
</evidence>
<dbReference type="EMBL" id="JALNMJ010000002">
    <property type="protein sequence ID" value="MCK7611585.1"/>
    <property type="molecule type" value="Genomic_DNA"/>
</dbReference>
<comment type="caution">
    <text evidence="5">The sequence shown here is derived from an EMBL/GenBank/DDBJ whole genome shotgun (WGS) entry which is preliminary data.</text>
</comment>
<dbReference type="SUPFAM" id="SSF46689">
    <property type="entry name" value="Homeodomain-like"/>
    <property type="match status" value="1"/>
</dbReference>